<evidence type="ECO:0000313" key="7">
    <source>
        <dbReference type="Proteomes" id="UP000311605"/>
    </source>
</evidence>
<keyword evidence="4 5" id="KW-0472">Membrane</keyword>
<feature type="transmembrane region" description="Helical" evidence="5">
    <location>
        <begin position="46"/>
        <end position="65"/>
    </location>
</feature>
<dbReference type="InterPro" id="IPR036259">
    <property type="entry name" value="MFS_trans_sf"/>
</dbReference>
<evidence type="ECO:0000256" key="1">
    <source>
        <dbReference type="ARBA" id="ARBA00004141"/>
    </source>
</evidence>
<organism evidence="6 7">
    <name type="scientific">Aliirhizobium smilacinae</name>
    <dbReference type="NCBI Taxonomy" id="1395944"/>
    <lineage>
        <taxon>Bacteria</taxon>
        <taxon>Pseudomonadati</taxon>
        <taxon>Pseudomonadota</taxon>
        <taxon>Alphaproteobacteria</taxon>
        <taxon>Hyphomicrobiales</taxon>
        <taxon>Rhizobiaceae</taxon>
        <taxon>Aliirhizobium</taxon>
    </lineage>
</organism>
<feature type="transmembrane region" description="Helical" evidence="5">
    <location>
        <begin position="296"/>
        <end position="323"/>
    </location>
</feature>
<feature type="transmembrane region" description="Helical" evidence="5">
    <location>
        <begin position="269"/>
        <end position="290"/>
    </location>
</feature>
<comment type="caution">
    <text evidence="6">The sequence shown here is derived from an EMBL/GenBank/DDBJ whole genome shotgun (WGS) entry which is preliminary data.</text>
</comment>
<feature type="transmembrane region" description="Helical" evidence="5">
    <location>
        <begin position="100"/>
        <end position="119"/>
    </location>
</feature>
<accession>A0A5C4XF63</accession>
<evidence type="ECO:0000256" key="5">
    <source>
        <dbReference type="SAM" id="Phobius"/>
    </source>
</evidence>
<sequence>MTRLIRPDILMTLLPPALLYFSNAILFVSLFTRLPSIQASLEIDKAVLGLALLSAPVGTFLALPLAGRVTDRLTPRMTAIVMLPICALLTPLLTLLPLPGFIFCFFLFGFFRTIFDVAANMISAGIERRTGVKVLSRSHGFWSVGLLVGSLASGFLAEEGVSSTVQQSMAAGMAILACLTVFLLTPPDPAHAAPAVRRSAYVLPDRTILLICVMVFGLCIVEGAIYDWGIFFLREELRVDPALAGTLYAAFTVGMGLTRMFGDTMRDRLGAIILIRLSAVAVAVGVILLVSTSDYIFAGAALFLIGCGIALAFPLAVATTIALGKGQTSENLAALSLTLMLSTIGVPPLLGFIAEHVSLSATFLVLLPCILVSFLMAPVAEGKRPFRFRKQ</sequence>
<keyword evidence="2 5" id="KW-0812">Transmembrane</keyword>
<dbReference type="GO" id="GO:0016020">
    <property type="term" value="C:membrane"/>
    <property type="evidence" value="ECO:0007669"/>
    <property type="project" value="UniProtKB-SubCell"/>
</dbReference>
<dbReference type="PANTHER" id="PTHR23514">
    <property type="entry name" value="BYPASS OF STOP CODON PROTEIN 6"/>
    <property type="match status" value="1"/>
</dbReference>
<feature type="transmembrane region" description="Helical" evidence="5">
    <location>
        <begin position="359"/>
        <end position="380"/>
    </location>
</feature>
<comment type="subcellular location">
    <subcellularLocation>
        <location evidence="1">Membrane</location>
        <topology evidence="1">Multi-pass membrane protein</topology>
    </subcellularLocation>
</comment>
<dbReference type="CDD" id="cd17393">
    <property type="entry name" value="MFS_MosC_like"/>
    <property type="match status" value="1"/>
</dbReference>
<dbReference type="SUPFAM" id="SSF103473">
    <property type="entry name" value="MFS general substrate transporter"/>
    <property type="match status" value="1"/>
</dbReference>
<dbReference type="AlphaFoldDB" id="A0A5C4XF63"/>
<evidence type="ECO:0000256" key="3">
    <source>
        <dbReference type="ARBA" id="ARBA00022989"/>
    </source>
</evidence>
<keyword evidence="7" id="KW-1185">Reference proteome</keyword>
<feature type="transmembrane region" description="Helical" evidence="5">
    <location>
        <begin position="242"/>
        <end position="262"/>
    </location>
</feature>
<dbReference type="InterPro" id="IPR011701">
    <property type="entry name" value="MFS"/>
</dbReference>
<dbReference type="InterPro" id="IPR051788">
    <property type="entry name" value="MFS_Transporter"/>
</dbReference>
<evidence type="ECO:0000313" key="6">
    <source>
        <dbReference type="EMBL" id="TNM61992.1"/>
    </source>
</evidence>
<evidence type="ECO:0000256" key="4">
    <source>
        <dbReference type="ARBA" id="ARBA00023136"/>
    </source>
</evidence>
<dbReference type="Pfam" id="PF07690">
    <property type="entry name" value="MFS_1"/>
    <property type="match status" value="1"/>
</dbReference>
<dbReference type="Proteomes" id="UP000311605">
    <property type="component" value="Unassembled WGS sequence"/>
</dbReference>
<dbReference type="Gene3D" id="1.20.1250.20">
    <property type="entry name" value="MFS general substrate transporter like domains"/>
    <property type="match status" value="2"/>
</dbReference>
<feature type="transmembrane region" description="Helical" evidence="5">
    <location>
        <begin position="12"/>
        <end position="34"/>
    </location>
</feature>
<dbReference type="GO" id="GO:0022857">
    <property type="term" value="F:transmembrane transporter activity"/>
    <property type="evidence" value="ECO:0007669"/>
    <property type="project" value="InterPro"/>
</dbReference>
<proteinExistence type="predicted"/>
<keyword evidence="3 5" id="KW-1133">Transmembrane helix</keyword>
<dbReference type="PANTHER" id="PTHR23514:SF13">
    <property type="entry name" value="INNER MEMBRANE PROTEIN YBJJ"/>
    <property type="match status" value="1"/>
</dbReference>
<evidence type="ECO:0000256" key="2">
    <source>
        <dbReference type="ARBA" id="ARBA00022692"/>
    </source>
</evidence>
<name>A0A5C4XF63_9HYPH</name>
<dbReference type="OrthoDB" id="9810941at2"/>
<gene>
    <name evidence="6" type="ORF">FHP24_17960</name>
</gene>
<protein>
    <submittedName>
        <fullName evidence="6">MFS transporter</fullName>
    </submittedName>
</protein>
<feature type="transmembrane region" description="Helical" evidence="5">
    <location>
        <begin position="207"/>
        <end position="230"/>
    </location>
</feature>
<feature type="transmembrane region" description="Helical" evidence="5">
    <location>
        <begin position="332"/>
        <end position="353"/>
    </location>
</feature>
<feature type="transmembrane region" description="Helical" evidence="5">
    <location>
        <begin position="169"/>
        <end position="186"/>
    </location>
</feature>
<dbReference type="EMBL" id="VDMN01000004">
    <property type="protein sequence ID" value="TNM61992.1"/>
    <property type="molecule type" value="Genomic_DNA"/>
</dbReference>
<reference evidence="6 7" key="1">
    <citation type="submission" date="2019-06" db="EMBL/GenBank/DDBJ databases">
        <title>The draft genome of Rhizobium smilacinae PTYR-5.</title>
        <authorList>
            <person name="Liu L."/>
            <person name="Li L."/>
            <person name="Zhang X."/>
        </authorList>
    </citation>
    <scope>NUCLEOTIDE SEQUENCE [LARGE SCALE GENOMIC DNA]</scope>
    <source>
        <strain evidence="6 7">PTYR-5</strain>
    </source>
</reference>